<comment type="caution">
    <text evidence="1">The sequence shown here is derived from an EMBL/GenBank/DDBJ whole genome shotgun (WGS) entry which is preliminary data.</text>
</comment>
<reference evidence="1 2" key="1">
    <citation type="submission" date="2019-07" db="EMBL/GenBank/DDBJ databases">
        <authorList>
            <person name="Mohale T."/>
        </authorList>
    </citation>
    <scope>NUCLEOTIDE SEQUENCE [LARGE SCALE GENOMIC DNA]</scope>
    <source>
        <strain evidence="1 2">NTPn 189</strain>
    </source>
</reference>
<sequence>MSMVSEKWLSLFNNIEDDEQLDEFLKTTSGDSLQDWEVKFLQYEQWGKDYIERELGTILYDEYNPQEKLRVSIHWLDLFKPICFKYLERLTSFLNKTQCIT</sequence>
<gene>
    <name evidence="1" type="ORF">AZK02_10140</name>
</gene>
<dbReference type="Proteomes" id="UP000318940">
    <property type="component" value="Unassembled WGS sequence"/>
</dbReference>
<dbReference type="AlphaFoldDB" id="A0A8B5XHZ3"/>
<evidence type="ECO:0000313" key="1">
    <source>
        <dbReference type="EMBL" id="TVW25456.1"/>
    </source>
</evidence>
<evidence type="ECO:0000313" key="2">
    <source>
        <dbReference type="Proteomes" id="UP000318940"/>
    </source>
</evidence>
<proteinExistence type="predicted"/>
<dbReference type="EMBL" id="VMVH01000114">
    <property type="protein sequence ID" value="TVW25456.1"/>
    <property type="molecule type" value="Genomic_DNA"/>
</dbReference>
<organism evidence="1 2">
    <name type="scientific">Streptococcus pneumoniae</name>
    <dbReference type="NCBI Taxonomy" id="1313"/>
    <lineage>
        <taxon>Bacteria</taxon>
        <taxon>Bacillati</taxon>
        <taxon>Bacillota</taxon>
        <taxon>Bacilli</taxon>
        <taxon>Lactobacillales</taxon>
        <taxon>Streptococcaceae</taxon>
        <taxon>Streptococcus</taxon>
    </lineage>
</organism>
<accession>A0A8B5XHZ3</accession>
<feature type="non-terminal residue" evidence="1">
    <location>
        <position position="101"/>
    </location>
</feature>
<protein>
    <submittedName>
        <fullName evidence="1">Type 2 lantipeptide synthetase LanM</fullName>
    </submittedName>
</protein>
<name>A0A8B5XHZ3_STREE</name>